<dbReference type="InterPro" id="IPR023696">
    <property type="entry name" value="Ureohydrolase_dom_sf"/>
</dbReference>
<name>X0WV32_9ZZZZ</name>
<evidence type="ECO:0000259" key="1">
    <source>
        <dbReference type="Pfam" id="PF00850"/>
    </source>
</evidence>
<dbReference type="Gene3D" id="3.40.800.20">
    <property type="entry name" value="Histone deacetylase domain"/>
    <property type="match status" value="1"/>
</dbReference>
<sequence length="106" mass="12285">AGFDTHWTDRLTNMGWTYQGPANYLKKIKEIAGLYANDRILITLEGGYEIDKQAKAVYNCLQVLDDSENELIEEKHRESNSDVLNYVSNKVIPKLKDHLTPHWKCF</sequence>
<protein>
    <recommendedName>
        <fullName evidence="1">Histone deacetylase domain-containing protein</fullName>
    </recommendedName>
</protein>
<proteinExistence type="predicted"/>
<comment type="caution">
    <text evidence="2">The sequence shown here is derived from an EMBL/GenBank/DDBJ whole genome shotgun (WGS) entry which is preliminary data.</text>
</comment>
<evidence type="ECO:0000313" key="2">
    <source>
        <dbReference type="EMBL" id="GAG27047.1"/>
    </source>
</evidence>
<dbReference type="InterPro" id="IPR037138">
    <property type="entry name" value="His_deacetylse_dom_sf"/>
</dbReference>
<gene>
    <name evidence="2" type="ORF">S01H1_48192</name>
</gene>
<dbReference type="Pfam" id="PF00850">
    <property type="entry name" value="Hist_deacetyl"/>
    <property type="match status" value="1"/>
</dbReference>
<feature type="non-terminal residue" evidence="2">
    <location>
        <position position="1"/>
    </location>
</feature>
<feature type="domain" description="Histone deacetylase" evidence="1">
    <location>
        <begin position="1"/>
        <end position="63"/>
    </location>
</feature>
<dbReference type="InterPro" id="IPR023801">
    <property type="entry name" value="His_deacetylse_dom"/>
</dbReference>
<dbReference type="SUPFAM" id="SSF52768">
    <property type="entry name" value="Arginase/deacetylase"/>
    <property type="match status" value="1"/>
</dbReference>
<organism evidence="2">
    <name type="scientific">marine sediment metagenome</name>
    <dbReference type="NCBI Taxonomy" id="412755"/>
    <lineage>
        <taxon>unclassified sequences</taxon>
        <taxon>metagenomes</taxon>
        <taxon>ecological metagenomes</taxon>
    </lineage>
</organism>
<accession>X0WV32</accession>
<dbReference type="EMBL" id="BARS01030942">
    <property type="protein sequence ID" value="GAG27047.1"/>
    <property type="molecule type" value="Genomic_DNA"/>
</dbReference>
<reference evidence="2" key="1">
    <citation type="journal article" date="2014" name="Front. Microbiol.">
        <title>High frequency of phylogenetically diverse reductive dehalogenase-homologous genes in deep subseafloor sedimentary metagenomes.</title>
        <authorList>
            <person name="Kawai M."/>
            <person name="Futagami T."/>
            <person name="Toyoda A."/>
            <person name="Takaki Y."/>
            <person name="Nishi S."/>
            <person name="Hori S."/>
            <person name="Arai W."/>
            <person name="Tsubouchi T."/>
            <person name="Morono Y."/>
            <person name="Uchiyama I."/>
            <person name="Ito T."/>
            <person name="Fujiyama A."/>
            <person name="Inagaki F."/>
            <person name="Takami H."/>
        </authorList>
    </citation>
    <scope>NUCLEOTIDE SEQUENCE</scope>
    <source>
        <strain evidence="2">Expedition CK06-06</strain>
    </source>
</reference>
<dbReference type="AlphaFoldDB" id="X0WV32"/>